<dbReference type="Gene3D" id="3.30.870.10">
    <property type="entry name" value="Endonuclease Chain A"/>
    <property type="match status" value="2"/>
</dbReference>
<dbReference type="InterPro" id="IPR027379">
    <property type="entry name" value="CLS_N"/>
</dbReference>
<dbReference type="Pfam" id="PF13091">
    <property type="entry name" value="PLDc_2"/>
    <property type="match status" value="2"/>
</dbReference>
<feature type="transmembrane region" description="Helical" evidence="13">
    <location>
        <begin position="66"/>
        <end position="85"/>
    </location>
</feature>
<protein>
    <recommendedName>
        <fullName evidence="12">Cardiolipin synthase</fullName>
        <ecNumber evidence="12">2.7.8.-</ecNumber>
    </recommendedName>
</protein>
<evidence type="ECO:0000256" key="10">
    <source>
        <dbReference type="ARBA" id="ARBA00023209"/>
    </source>
</evidence>
<dbReference type="Proteomes" id="UP000823633">
    <property type="component" value="Unassembled WGS sequence"/>
</dbReference>
<dbReference type="GO" id="GO:0005886">
    <property type="term" value="C:plasma membrane"/>
    <property type="evidence" value="ECO:0007669"/>
    <property type="project" value="UniProtKB-SubCell"/>
</dbReference>
<keyword evidence="5 13" id="KW-0812">Transmembrane</keyword>
<dbReference type="EC" id="2.7.8.-" evidence="12"/>
<dbReference type="InterPro" id="IPR001736">
    <property type="entry name" value="PLipase_D/transphosphatidylase"/>
</dbReference>
<dbReference type="SUPFAM" id="SSF56024">
    <property type="entry name" value="Phospholipase D/nuclease"/>
    <property type="match status" value="2"/>
</dbReference>
<evidence type="ECO:0000256" key="11">
    <source>
        <dbReference type="ARBA" id="ARBA00023264"/>
    </source>
</evidence>
<dbReference type="Pfam" id="PF13396">
    <property type="entry name" value="PLDc_N"/>
    <property type="match status" value="1"/>
</dbReference>
<keyword evidence="2" id="KW-1003">Cell membrane</keyword>
<dbReference type="InterPro" id="IPR025202">
    <property type="entry name" value="PLD-like_dom"/>
</dbReference>
<keyword evidence="6" id="KW-0677">Repeat</keyword>
<sequence>MKKLIRLLSSRLFWSALLIVIQFVVLVGGLFIFSNNLYVLWISLALTFLTALFVSTRDESPEYKNAWLLVLLVFPLAGGFLYLIFGNKKIGRKAVRKIILTRDIGRYSEMEGQGAGLAGEESRQMSYIHSVTGFAPWKGTAVRYYPFADEFLRDLVEDIRKAERFIFVEYFILAPGRFWDTVLEELRRKREEGVDVRIIYDDLGSINVLPKNYARTLRSMGFKAYTFNPVAIHMNPRLNYRDHRKILNIDGNVCYSGGLNLADEYINGKIRFGYWKDNAFRLSGSAVWNMTLMFLSVWKELAKESVDYEACRPSLVEKDDGYVQPFADSPFDDTAAAHNVYLQAITSARSYCWIVTPYLILDSELVTALSIAAHSGVDVRIVCPHIPDKKTVHEVTKSNYQRLVREGVKVYEFTPGFIHSKTLVVDDRIAIVGTANLDFRSLFLHFELSVLFTGGSMVEEVRKDTLYAIARGEEQELEDLDRISIARRLLRAFLGFFAPAF</sequence>
<evidence type="ECO:0000313" key="16">
    <source>
        <dbReference type="Proteomes" id="UP000823633"/>
    </source>
</evidence>
<keyword evidence="11" id="KW-1208">Phospholipid metabolism</keyword>
<evidence type="ECO:0000256" key="13">
    <source>
        <dbReference type="SAM" id="Phobius"/>
    </source>
</evidence>
<comment type="subcellular location">
    <subcellularLocation>
        <location evidence="1">Cell membrane</location>
        <topology evidence="1">Multi-pass membrane protein</topology>
    </subcellularLocation>
</comment>
<evidence type="ECO:0000256" key="9">
    <source>
        <dbReference type="ARBA" id="ARBA00023136"/>
    </source>
</evidence>
<keyword evidence="9 13" id="KW-0472">Membrane</keyword>
<accession>A0A9D9E9J1</accession>
<keyword evidence="4" id="KW-0808">Transferase</keyword>
<dbReference type="PANTHER" id="PTHR21248:SF22">
    <property type="entry name" value="PHOSPHOLIPASE D"/>
    <property type="match status" value="1"/>
</dbReference>
<dbReference type="AlphaFoldDB" id="A0A9D9E9J1"/>
<dbReference type="PROSITE" id="PS50035">
    <property type="entry name" value="PLD"/>
    <property type="match status" value="2"/>
</dbReference>
<dbReference type="GO" id="GO:0032049">
    <property type="term" value="P:cardiolipin biosynthetic process"/>
    <property type="evidence" value="ECO:0007669"/>
    <property type="project" value="UniProtKB-UniRule"/>
</dbReference>
<evidence type="ECO:0000256" key="6">
    <source>
        <dbReference type="ARBA" id="ARBA00022737"/>
    </source>
</evidence>
<evidence type="ECO:0000256" key="3">
    <source>
        <dbReference type="ARBA" id="ARBA00022516"/>
    </source>
</evidence>
<evidence type="ECO:0000256" key="12">
    <source>
        <dbReference type="NCBIfam" id="TIGR04265"/>
    </source>
</evidence>
<feature type="transmembrane region" description="Helical" evidence="13">
    <location>
        <begin position="38"/>
        <end position="54"/>
    </location>
</feature>
<dbReference type="NCBIfam" id="TIGR04265">
    <property type="entry name" value="bac_cardiolipin"/>
    <property type="match status" value="1"/>
</dbReference>
<dbReference type="InterPro" id="IPR022924">
    <property type="entry name" value="Cardiolipin_synthase"/>
</dbReference>
<evidence type="ECO:0000256" key="8">
    <source>
        <dbReference type="ARBA" id="ARBA00023098"/>
    </source>
</evidence>
<dbReference type="SMART" id="SM00155">
    <property type="entry name" value="PLDc"/>
    <property type="match status" value="2"/>
</dbReference>
<feature type="transmembrane region" description="Helical" evidence="13">
    <location>
        <begin position="12"/>
        <end position="32"/>
    </location>
</feature>
<dbReference type="EMBL" id="JADIMU010000020">
    <property type="protein sequence ID" value="MBO8442750.1"/>
    <property type="molecule type" value="Genomic_DNA"/>
</dbReference>
<organism evidence="15 16">
    <name type="scientific">Candidatus Aphodenecus pullistercoris</name>
    <dbReference type="NCBI Taxonomy" id="2840669"/>
    <lineage>
        <taxon>Bacteria</taxon>
        <taxon>Pseudomonadati</taxon>
        <taxon>Spirochaetota</taxon>
        <taxon>Spirochaetia</taxon>
        <taxon>Spirochaetales</taxon>
        <taxon>Candidatus Aphodenecus</taxon>
    </lineage>
</organism>
<proteinExistence type="predicted"/>
<name>A0A9D9E9J1_9SPIR</name>
<dbReference type="GO" id="GO:0008808">
    <property type="term" value="F:cardiolipin synthase activity"/>
    <property type="evidence" value="ECO:0007669"/>
    <property type="project" value="UniProtKB-UniRule"/>
</dbReference>
<keyword evidence="8" id="KW-0443">Lipid metabolism</keyword>
<evidence type="ECO:0000256" key="1">
    <source>
        <dbReference type="ARBA" id="ARBA00004651"/>
    </source>
</evidence>
<dbReference type="CDD" id="cd09154">
    <property type="entry name" value="PLDc_SMU_988_like_1"/>
    <property type="match status" value="1"/>
</dbReference>
<evidence type="ECO:0000259" key="14">
    <source>
        <dbReference type="PROSITE" id="PS50035"/>
    </source>
</evidence>
<evidence type="ECO:0000313" key="15">
    <source>
        <dbReference type="EMBL" id="MBO8442750.1"/>
    </source>
</evidence>
<gene>
    <name evidence="15" type="primary">cls</name>
    <name evidence="15" type="ORF">IAC42_03195</name>
</gene>
<evidence type="ECO:0000256" key="4">
    <source>
        <dbReference type="ARBA" id="ARBA00022679"/>
    </source>
</evidence>
<keyword evidence="7 13" id="KW-1133">Transmembrane helix</keyword>
<reference evidence="15" key="1">
    <citation type="submission" date="2020-10" db="EMBL/GenBank/DDBJ databases">
        <authorList>
            <person name="Gilroy R."/>
        </authorList>
    </citation>
    <scope>NUCLEOTIDE SEQUENCE</scope>
    <source>
        <strain evidence="15">11167</strain>
    </source>
</reference>
<feature type="domain" description="PLD phosphodiesterase" evidence="14">
    <location>
        <begin position="414"/>
        <end position="441"/>
    </location>
</feature>
<keyword evidence="3" id="KW-0444">Lipid biosynthesis</keyword>
<comment type="caution">
    <text evidence="15">The sequence shown here is derived from an EMBL/GenBank/DDBJ whole genome shotgun (WGS) entry which is preliminary data.</text>
</comment>
<evidence type="ECO:0000256" key="2">
    <source>
        <dbReference type="ARBA" id="ARBA00022475"/>
    </source>
</evidence>
<keyword evidence="10" id="KW-0594">Phospholipid biosynthesis</keyword>
<evidence type="ECO:0000256" key="7">
    <source>
        <dbReference type="ARBA" id="ARBA00022989"/>
    </source>
</evidence>
<evidence type="ECO:0000256" key="5">
    <source>
        <dbReference type="ARBA" id="ARBA00022692"/>
    </source>
</evidence>
<reference evidence="15" key="2">
    <citation type="journal article" date="2021" name="PeerJ">
        <title>Extensive microbial diversity within the chicken gut microbiome revealed by metagenomics and culture.</title>
        <authorList>
            <person name="Gilroy R."/>
            <person name="Ravi A."/>
            <person name="Getino M."/>
            <person name="Pursley I."/>
            <person name="Horton D.L."/>
            <person name="Alikhan N.F."/>
            <person name="Baker D."/>
            <person name="Gharbi K."/>
            <person name="Hall N."/>
            <person name="Watson M."/>
            <person name="Adriaenssens E.M."/>
            <person name="Foster-Nyarko E."/>
            <person name="Jarju S."/>
            <person name="Secka A."/>
            <person name="Antonio M."/>
            <person name="Oren A."/>
            <person name="Chaudhuri R.R."/>
            <person name="La Ragione R."/>
            <person name="Hildebrand F."/>
            <person name="Pallen M.J."/>
        </authorList>
    </citation>
    <scope>NUCLEOTIDE SEQUENCE</scope>
    <source>
        <strain evidence="15">11167</strain>
    </source>
</reference>
<dbReference type="PANTHER" id="PTHR21248">
    <property type="entry name" value="CARDIOLIPIN SYNTHASE"/>
    <property type="match status" value="1"/>
</dbReference>
<feature type="domain" description="PLD phosphodiesterase" evidence="14">
    <location>
        <begin position="238"/>
        <end position="265"/>
    </location>
</feature>